<evidence type="ECO:0000256" key="8">
    <source>
        <dbReference type="ARBA" id="ARBA00023295"/>
    </source>
</evidence>
<keyword evidence="7" id="KW-0511">Multifunctional enzyme</keyword>
<dbReference type="GO" id="GO:0006289">
    <property type="term" value="P:nucleotide-excision repair"/>
    <property type="evidence" value="ECO:0007669"/>
    <property type="project" value="InterPro"/>
</dbReference>
<keyword evidence="3" id="KW-0227">DNA damage</keyword>
<dbReference type="SMART" id="SM00478">
    <property type="entry name" value="ENDO3c"/>
    <property type="match status" value="1"/>
</dbReference>
<dbReference type="STRING" id="451379.A0A0N5AKB4"/>
<dbReference type="InterPro" id="IPR003265">
    <property type="entry name" value="HhH-GPD_domain"/>
</dbReference>
<dbReference type="Gene3D" id="3.30.310.40">
    <property type="match status" value="1"/>
</dbReference>
<comment type="similarity">
    <text evidence="1">Belongs to the type-1 OGG1 family.</text>
</comment>
<dbReference type="GO" id="GO:0034039">
    <property type="term" value="F:8-oxo-7,8-dihydroguanine DNA N-glycosylase activity"/>
    <property type="evidence" value="ECO:0007669"/>
    <property type="project" value="TreeGrafter"/>
</dbReference>
<keyword evidence="11" id="KW-1185">Reference proteome</keyword>
<dbReference type="WBParaSite" id="SMUV_0000492901-mRNA-1">
    <property type="protein sequence ID" value="SMUV_0000492901-mRNA-1"/>
    <property type="gene ID" value="SMUV_0000492901"/>
</dbReference>
<evidence type="ECO:0000256" key="2">
    <source>
        <dbReference type="ARBA" id="ARBA00012720"/>
    </source>
</evidence>
<protein>
    <recommendedName>
        <fullName evidence="2">DNA-(apurinic or apyrimidinic site) lyase</fullName>
        <ecNumber evidence="2">4.2.99.18</ecNumber>
    </recommendedName>
</protein>
<dbReference type="EC" id="4.2.99.18" evidence="2"/>
<dbReference type="InterPro" id="IPR011257">
    <property type="entry name" value="DNA_glycosylase"/>
</dbReference>
<dbReference type="AlphaFoldDB" id="A0A0N5AKB4"/>
<dbReference type="CDD" id="cd00056">
    <property type="entry name" value="ENDO3c"/>
    <property type="match status" value="1"/>
</dbReference>
<dbReference type="PANTHER" id="PTHR10242">
    <property type="entry name" value="8-OXOGUANINE DNA GLYCOSYLASE"/>
    <property type="match status" value="1"/>
</dbReference>
<evidence type="ECO:0000256" key="6">
    <source>
        <dbReference type="ARBA" id="ARBA00023239"/>
    </source>
</evidence>
<dbReference type="Proteomes" id="UP000046393">
    <property type="component" value="Unplaced"/>
</dbReference>
<proteinExistence type="inferred from homology"/>
<evidence type="ECO:0000256" key="7">
    <source>
        <dbReference type="ARBA" id="ARBA00023268"/>
    </source>
</evidence>
<evidence type="ECO:0000256" key="1">
    <source>
        <dbReference type="ARBA" id="ARBA00010679"/>
    </source>
</evidence>
<keyword evidence="8" id="KW-0326">Glycosidase</keyword>
<evidence type="ECO:0000256" key="3">
    <source>
        <dbReference type="ARBA" id="ARBA00022763"/>
    </source>
</evidence>
<dbReference type="SUPFAM" id="SSF48150">
    <property type="entry name" value="DNA-glycosylase"/>
    <property type="match status" value="1"/>
</dbReference>
<evidence type="ECO:0000259" key="10">
    <source>
        <dbReference type="SMART" id="SM00478"/>
    </source>
</evidence>
<evidence type="ECO:0000256" key="5">
    <source>
        <dbReference type="ARBA" id="ARBA00023204"/>
    </source>
</evidence>
<keyword evidence="4" id="KW-0378">Hydrolase</keyword>
<dbReference type="InterPro" id="IPR023170">
    <property type="entry name" value="HhH_base_excis_C"/>
</dbReference>
<keyword evidence="6" id="KW-0456">Lyase</keyword>
<dbReference type="GO" id="GO:0005634">
    <property type="term" value="C:nucleus"/>
    <property type="evidence" value="ECO:0007669"/>
    <property type="project" value="TreeGrafter"/>
</dbReference>
<dbReference type="Pfam" id="PF07934">
    <property type="entry name" value="OGG_N"/>
    <property type="match status" value="1"/>
</dbReference>
<feature type="domain" description="HhH-GPD" evidence="10">
    <location>
        <begin position="149"/>
        <end position="318"/>
    </location>
</feature>
<name>A0A0N5AKB4_9BILA</name>
<reference evidence="12" key="1">
    <citation type="submission" date="2017-02" db="UniProtKB">
        <authorList>
            <consortium name="WormBaseParasite"/>
        </authorList>
    </citation>
    <scope>IDENTIFICATION</scope>
</reference>
<evidence type="ECO:0000313" key="11">
    <source>
        <dbReference type="Proteomes" id="UP000046393"/>
    </source>
</evidence>
<dbReference type="SUPFAM" id="SSF55945">
    <property type="entry name" value="TATA-box binding protein-like"/>
    <property type="match status" value="1"/>
</dbReference>
<dbReference type="Gene3D" id="1.10.1670.10">
    <property type="entry name" value="Helix-hairpin-Helix base-excision DNA repair enzymes (C-terminal)"/>
    <property type="match status" value="1"/>
</dbReference>
<dbReference type="Gene3D" id="1.10.340.30">
    <property type="entry name" value="Hypothetical protein, domain 2"/>
    <property type="match status" value="1"/>
</dbReference>
<accession>A0A0N5AKB4</accession>
<keyword evidence="5" id="KW-0234">DNA repair</keyword>
<dbReference type="GO" id="GO:0140078">
    <property type="term" value="F:class I DNA-(apurinic or apyrimidinic site) endonuclease activity"/>
    <property type="evidence" value="ECO:0007669"/>
    <property type="project" value="UniProtKB-EC"/>
</dbReference>
<sequence>MQFDKFSLCKPTFLECPVSELNFTAVLLNGQSFRFISWILWKVLRSKEKCSKQKDFFIGVAFGRVWKLWRENQKSIAFQVLHKFSSAVGDDKRVLEDYFQLHVSLRDLYKIWSKCDPHFCQVVTSNLEVLSGIRILAQDVFETVISFICSSNNNIRRISKMVEELCKIYGESVTFQQENMTFYDLPDLQKMADDEQLEIKLRANGFGYRSKYLQQAVRMIKELGGKKWLNSLALLPYETAKEKLEIIPGIGPKVADCICLMGLHMHRVVPVDTHVLQLTRALYCPELMNKTNMNRATYSNISTTWQNIFGDYAGWAQSVLFNAHLKHFEVGSNFKKRGKLV</sequence>
<dbReference type="GO" id="GO:0003684">
    <property type="term" value="F:damaged DNA binding"/>
    <property type="evidence" value="ECO:0007669"/>
    <property type="project" value="InterPro"/>
</dbReference>
<evidence type="ECO:0000256" key="4">
    <source>
        <dbReference type="ARBA" id="ARBA00022801"/>
    </source>
</evidence>
<dbReference type="InterPro" id="IPR012904">
    <property type="entry name" value="OGG_N"/>
</dbReference>
<dbReference type="PANTHER" id="PTHR10242:SF2">
    <property type="entry name" value="N-GLYCOSYLASE_DNA LYASE"/>
    <property type="match status" value="1"/>
</dbReference>
<dbReference type="Pfam" id="PF00730">
    <property type="entry name" value="HhH-GPD"/>
    <property type="match status" value="1"/>
</dbReference>
<comment type="catalytic activity">
    <reaction evidence="9">
        <text>2'-deoxyribonucleotide-(2'-deoxyribose 5'-phosphate)-2'-deoxyribonucleotide-DNA = a 3'-end 2'-deoxyribonucleotide-(2,3-dehydro-2,3-deoxyribose 5'-phosphate)-DNA + a 5'-end 5'-phospho-2'-deoxyribonucleoside-DNA + H(+)</text>
        <dbReference type="Rhea" id="RHEA:66592"/>
        <dbReference type="Rhea" id="RHEA-COMP:13180"/>
        <dbReference type="Rhea" id="RHEA-COMP:16897"/>
        <dbReference type="Rhea" id="RHEA-COMP:17067"/>
        <dbReference type="ChEBI" id="CHEBI:15378"/>
        <dbReference type="ChEBI" id="CHEBI:136412"/>
        <dbReference type="ChEBI" id="CHEBI:157695"/>
        <dbReference type="ChEBI" id="CHEBI:167181"/>
        <dbReference type="EC" id="4.2.99.18"/>
    </reaction>
</comment>
<organism evidence="11 12">
    <name type="scientific">Syphacia muris</name>
    <dbReference type="NCBI Taxonomy" id="451379"/>
    <lineage>
        <taxon>Eukaryota</taxon>
        <taxon>Metazoa</taxon>
        <taxon>Ecdysozoa</taxon>
        <taxon>Nematoda</taxon>
        <taxon>Chromadorea</taxon>
        <taxon>Rhabditida</taxon>
        <taxon>Spirurina</taxon>
        <taxon>Oxyuridomorpha</taxon>
        <taxon>Oxyuroidea</taxon>
        <taxon>Oxyuridae</taxon>
        <taxon>Syphacia</taxon>
    </lineage>
</organism>
<dbReference type="GO" id="GO:0006285">
    <property type="term" value="P:base-excision repair, AP site formation"/>
    <property type="evidence" value="ECO:0007669"/>
    <property type="project" value="TreeGrafter"/>
</dbReference>
<dbReference type="InterPro" id="IPR052054">
    <property type="entry name" value="Oxidative_DNA_repair_enzyme"/>
</dbReference>
<evidence type="ECO:0000256" key="9">
    <source>
        <dbReference type="ARBA" id="ARBA00044632"/>
    </source>
</evidence>
<evidence type="ECO:0000313" key="12">
    <source>
        <dbReference type="WBParaSite" id="SMUV_0000492901-mRNA-1"/>
    </source>
</evidence>